<dbReference type="InterPro" id="IPR006094">
    <property type="entry name" value="Oxid_FAD_bind_N"/>
</dbReference>
<proteinExistence type="inferred from homology"/>
<dbReference type="Gene3D" id="3.30.465.10">
    <property type="match status" value="1"/>
</dbReference>
<dbReference type="Pfam" id="PF08031">
    <property type="entry name" value="BBE"/>
    <property type="match status" value="1"/>
</dbReference>
<dbReference type="EMBL" id="CP093346">
    <property type="protein sequence ID" value="WOG98050.1"/>
    <property type="molecule type" value="Genomic_DNA"/>
</dbReference>
<dbReference type="Pfam" id="PF01565">
    <property type="entry name" value="FAD_binding_4"/>
    <property type="match status" value="1"/>
</dbReference>
<dbReference type="GO" id="GO:0071949">
    <property type="term" value="F:FAD binding"/>
    <property type="evidence" value="ECO:0007669"/>
    <property type="project" value="InterPro"/>
</dbReference>
<keyword evidence="3" id="KW-0285">Flavoprotein</keyword>
<dbReference type="Gramene" id="KZM99011">
    <property type="protein sequence ID" value="KZM99011"/>
    <property type="gene ID" value="DCAR_013627"/>
</dbReference>
<keyword evidence="6" id="KW-0560">Oxidoreductase</keyword>
<dbReference type="Gene3D" id="3.40.462.20">
    <property type="match status" value="1"/>
</dbReference>
<dbReference type="InterPro" id="IPR016169">
    <property type="entry name" value="FAD-bd_PCMH_sub2"/>
</dbReference>
<evidence type="ECO:0000256" key="3">
    <source>
        <dbReference type="ARBA" id="ARBA00022630"/>
    </source>
</evidence>
<evidence type="ECO:0000256" key="2">
    <source>
        <dbReference type="ARBA" id="ARBA00005466"/>
    </source>
</evidence>
<reference evidence="8" key="2">
    <citation type="submission" date="2022-03" db="EMBL/GenBank/DDBJ databases">
        <title>Draft title - Genomic analysis of global carrot germplasm unveils the trajectory of domestication and the origin of high carotenoid orange carrot.</title>
        <authorList>
            <person name="Iorizzo M."/>
            <person name="Ellison S."/>
            <person name="Senalik D."/>
            <person name="Macko-Podgorni A."/>
            <person name="Grzebelus D."/>
            <person name="Bostan H."/>
            <person name="Rolling W."/>
            <person name="Curaba J."/>
            <person name="Simon P."/>
        </authorList>
    </citation>
    <scope>NUCLEOTIDE SEQUENCE</scope>
    <source>
        <tissue evidence="8">Leaf</tissue>
    </source>
</reference>
<dbReference type="PROSITE" id="PS00862">
    <property type="entry name" value="OX2_COVAL_FAD"/>
    <property type="match status" value="1"/>
</dbReference>
<keyword evidence="4" id="KW-0732">Signal</keyword>
<protein>
    <submittedName>
        <fullName evidence="8">Uncharacterized protein</fullName>
    </submittedName>
</protein>
<dbReference type="AlphaFoldDB" id="A0A165YED6"/>
<evidence type="ECO:0000256" key="1">
    <source>
        <dbReference type="ARBA" id="ARBA00001974"/>
    </source>
</evidence>
<reference evidence="8" key="1">
    <citation type="journal article" date="2016" name="Nat. Genet.">
        <title>A high-quality carrot genome assembly provides new insights into carotenoid accumulation and asterid genome evolution.</title>
        <authorList>
            <person name="Iorizzo M."/>
            <person name="Ellison S."/>
            <person name="Senalik D."/>
            <person name="Zeng P."/>
            <person name="Satapoomin P."/>
            <person name="Huang J."/>
            <person name="Bowman M."/>
            <person name="Iovene M."/>
            <person name="Sanseverino W."/>
            <person name="Cavagnaro P."/>
            <person name="Yildiz M."/>
            <person name="Macko-Podgorni A."/>
            <person name="Moranska E."/>
            <person name="Grzebelus E."/>
            <person name="Grzebelus D."/>
            <person name="Ashrafi H."/>
            <person name="Zheng Z."/>
            <person name="Cheng S."/>
            <person name="Spooner D."/>
            <person name="Van Deynze A."/>
            <person name="Simon P."/>
        </authorList>
    </citation>
    <scope>NUCLEOTIDE SEQUENCE</scope>
    <source>
        <tissue evidence="8">Leaf</tissue>
    </source>
</reference>
<dbReference type="InterPro" id="IPR036318">
    <property type="entry name" value="FAD-bd_PCMH-like_sf"/>
</dbReference>
<dbReference type="Proteomes" id="UP000077755">
    <property type="component" value="Chromosome 4"/>
</dbReference>
<dbReference type="GO" id="GO:0016491">
    <property type="term" value="F:oxidoreductase activity"/>
    <property type="evidence" value="ECO:0007669"/>
    <property type="project" value="UniProtKB-KW"/>
</dbReference>
<evidence type="ECO:0000256" key="7">
    <source>
        <dbReference type="ARBA" id="ARBA00023180"/>
    </source>
</evidence>
<dbReference type="OrthoDB" id="415825at2759"/>
<gene>
    <name evidence="8" type="ORF">DCAR_0417391</name>
</gene>
<dbReference type="InterPro" id="IPR006093">
    <property type="entry name" value="Oxy_OxRdtase_FAD_BS"/>
</dbReference>
<organism evidence="8 9">
    <name type="scientific">Daucus carota subsp. sativus</name>
    <name type="common">Carrot</name>
    <dbReference type="NCBI Taxonomy" id="79200"/>
    <lineage>
        <taxon>Eukaryota</taxon>
        <taxon>Viridiplantae</taxon>
        <taxon>Streptophyta</taxon>
        <taxon>Embryophyta</taxon>
        <taxon>Tracheophyta</taxon>
        <taxon>Spermatophyta</taxon>
        <taxon>Magnoliopsida</taxon>
        <taxon>eudicotyledons</taxon>
        <taxon>Gunneridae</taxon>
        <taxon>Pentapetalae</taxon>
        <taxon>asterids</taxon>
        <taxon>campanulids</taxon>
        <taxon>Apiales</taxon>
        <taxon>Apiaceae</taxon>
        <taxon>Apioideae</taxon>
        <taxon>Scandiceae</taxon>
        <taxon>Daucinae</taxon>
        <taxon>Daucus</taxon>
        <taxon>Daucus sect. Daucus</taxon>
    </lineage>
</organism>
<name>A0A165YED6_DAUCS</name>
<keyword evidence="5" id="KW-0274">FAD</keyword>
<dbReference type="PROSITE" id="PS51387">
    <property type="entry name" value="FAD_PCMH"/>
    <property type="match status" value="1"/>
</dbReference>
<dbReference type="Gene3D" id="3.30.43.10">
    <property type="entry name" value="Uridine Diphospho-n-acetylenolpyruvylglucosamine Reductase, domain 2"/>
    <property type="match status" value="1"/>
</dbReference>
<keyword evidence="7" id="KW-0325">Glycoprotein</keyword>
<accession>A0A165YED6</accession>
<sequence>MKSPATSLALSLFCILLAIAISPSCAVISIQSSSAWIDLPNPSGFVTCVKSMSQYVYTPANSSYNDIYAFSARNPRFLMPDANRLLPAVIVTPGAESEVPTVVICARQNDMQIRTRSGGHDFEGLSYSSTYTRPFVLLDMINLKSVIADPVTKTAVVQAGATLGEVYYWIYRASGLLGFPAGVWSTVGATGLICGGGYGPLRRKYGLAADNVIDARIVDVNGNILDRKAMGEDLFWAIRGGSCSSFGVILTWTLNLVDIPPKVTIFTVLREDRQTEIIYPFQTIAPVLPNEVDIRCRISTVINFNTSTRPDGLAIQLGFTGAYLGSADDLFTIFSTRLPEIGFLRSDLVEVPWIEALMQSSFFPFFSSNYTPEDFLNRSFLADIPTKAKSDFVRSPLSVPAINGLWDKLLEVGAGETTVIFTPYGGVLDNYPESAIPFPNRAGTLFMIYARVLWVGNTTQKLEWIRSLHDYLTPYVSSNPRRAYYNYDDLDLGANPATGIISNIAARSWGSSYFNENFNRLIAIKTLVDPLNFFRHEQTVPPFSLIQEM</sequence>
<evidence type="ECO:0000256" key="4">
    <source>
        <dbReference type="ARBA" id="ARBA00022729"/>
    </source>
</evidence>
<dbReference type="KEGG" id="dcr:108215975"/>
<dbReference type="InterPro" id="IPR016167">
    <property type="entry name" value="FAD-bd_PCMH_sub1"/>
</dbReference>
<evidence type="ECO:0000256" key="5">
    <source>
        <dbReference type="ARBA" id="ARBA00022827"/>
    </source>
</evidence>
<dbReference type="PANTHER" id="PTHR32448">
    <property type="entry name" value="OS08G0158400 PROTEIN"/>
    <property type="match status" value="1"/>
</dbReference>
<keyword evidence="9" id="KW-1185">Reference proteome</keyword>
<evidence type="ECO:0000313" key="8">
    <source>
        <dbReference type="EMBL" id="WOG98050.1"/>
    </source>
</evidence>
<dbReference type="InterPro" id="IPR016166">
    <property type="entry name" value="FAD-bd_PCMH"/>
</dbReference>
<dbReference type="OMA" id="VAQGMTC"/>
<comment type="similarity">
    <text evidence="2">Belongs to the oxygen-dependent FAD-linked oxidoreductase family.</text>
</comment>
<comment type="cofactor">
    <cofactor evidence="1">
        <name>FAD</name>
        <dbReference type="ChEBI" id="CHEBI:57692"/>
    </cofactor>
</comment>
<evidence type="ECO:0000256" key="6">
    <source>
        <dbReference type="ARBA" id="ARBA00023002"/>
    </source>
</evidence>
<dbReference type="InterPro" id="IPR012951">
    <property type="entry name" value="BBE"/>
</dbReference>
<dbReference type="SUPFAM" id="SSF56176">
    <property type="entry name" value="FAD-binding/transporter-associated domain-like"/>
    <property type="match status" value="1"/>
</dbReference>
<evidence type="ECO:0000313" key="9">
    <source>
        <dbReference type="Proteomes" id="UP000077755"/>
    </source>
</evidence>